<organism evidence="1 2">
    <name type="scientific">Mucuna pruriens</name>
    <name type="common">Velvet bean</name>
    <name type="synonym">Dolichos pruriens</name>
    <dbReference type="NCBI Taxonomy" id="157652"/>
    <lineage>
        <taxon>Eukaryota</taxon>
        <taxon>Viridiplantae</taxon>
        <taxon>Streptophyta</taxon>
        <taxon>Embryophyta</taxon>
        <taxon>Tracheophyta</taxon>
        <taxon>Spermatophyta</taxon>
        <taxon>Magnoliopsida</taxon>
        <taxon>eudicotyledons</taxon>
        <taxon>Gunneridae</taxon>
        <taxon>Pentapetalae</taxon>
        <taxon>rosids</taxon>
        <taxon>fabids</taxon>
        <taxon>Fabales</taxon>
        <taxon>Fabaceae</taxon>
        <taxon>Papilionoideae</taxon>
        <taxon>50 kb inversion clade</taxon>
        <taxon>NPAAA clade</taxon>
        <taxon>indigoferoid/millettioid clade</taxon>
        <taxon>Phaseoleae</taxon>
        <taxon>Mucuna</taxon>
    </lineage>
</organism>
<reference evidence="1" key="1">
    <citation type="submission" date="2018-05" db="EMBL/GenBank/DDBJ databases">
        <title>Draft genome of Mucuna pruriens seed.</title>
        <authorList>
            <person name="Nnadi N.E."/>
            <person name="Vos R."/>
            <person name="Hasami M.H."/>
            <person name="Devisetty U.K."/>
            <person name="Aguiy J.C."/>
        </authorList>
    </citation>
    <scope>NUCLEOTIDE SEQUENCE [LARGE SCALE GENOMIC DNA]</scope>
    <source>
        <strain evidence="1">JCA_2017</strain>
    </source>
</reference>
<evidence type="ECO:0000313" key="1">
    <source>
        <dbReference type="EMBL" id="RDX87729.1"/>
    </source>
</evidence>
<dbReference type="EMBL" id="QJKJ01006143">
    <property type="protein sequence ID" value="RDX87729.1"/>
    <property type="molecule type" value="Genomic_DNA"/>
</dbReference>
<accession>A0A371GB36</accession>
<protein>
    <submittedName>
        <fullName evidence="1">Uncharacterized protein</fullName>
    </submittedName>
</protein>
<name>A0A371GB36_MUCPR</name>
<proteinExistence type="predicted"/>
<dbReference type="OrthoDB" id="1934635at2759"/>
<dbReference type="AlphaFoldDB" id="A0A371GB36"/>
<dbReference type="PANTHER" id="PTHR35046">
    <property type="entry name" value="ZINC KNUCKLE (CCHC-TYPE) FAMILY PROTEIN"/>
    <property type="match status" value="1"/>
</dbReference>
<dbReference type="Proteomes" id="UP000257109">
    <property type="component" value="Unassembled WGS sequence"/>
</dbReference>
<feature type="non-terminal residue" evidence="1">
    <location>
        <position position="1"/>
    </location>
</feature>
<gene>
    <name evidence="1" type="ORF">CR513_30763</name>
</gene>
<evidence type="ECO:0000313" key="2">
    <source>
        <dbReference type="Proteomes" id="UP000257109"/>
    </source>
</evidence>
<dbReference type="PANTHER" id="PTHR35046:SF18">
    <property type="entry name" value="RNA-DIRECTED DNA POLYMERASE"/>
    <property type="match status" value="1"/>
</dbReference>
<comment type="caution">
    <text evidence="1">The sequence shown here is derived from an EMBL/GenBank/DDBJ whole genome shotgun (WGS) entry which is preliminary data.</text>
</comment>
<keyword evidence="2" id="KW-1185">Reference proteome</keyword>
<sequence>MLVRHRKPLFTVPTNMVLHVFSFVIVVRAGKNIMLKEFQDVFPKDVPHGLPPLRGIKHHLDLTLGVTLHNGTTYRINLGEAKEINKQVAKLIEIDIKQVMEGFELGIHGKQMSVVENKVSIDLLHHRALLHMEKGDLVWVHLRKEQFLHLRKSKLLSREDDPFKAIKK</sequence>